<evidence type="ECO:0000256" key="2">
    <source>
        <dbReference type="ARBA" id="ARBA00022475"/>
    </source>
</evidence>
<keyword evidence="5 8" id="KW-0472">Membrane</keyword>
<dbReference type="EMBL" id="CP042905">
    <property type="protein sequence ID" value="QEE16765.1"/>
    <property type="molecule type" value="Genomic_DNA"/>
</dbReference>
<evidence type="ECO:0000259" key="9">
    <source>
        <dbReference type="Pfam" id="PF02687"/>
    </source>
</evidence>
<comment type="subcellular location">
    <subcellularLocation>
        <location evidence="1">Cell membrane</location>
        <topology evidence="1">Multi-pass membrane protein</topology>
    </subcellularLocation>
</comment>
<evidence type="ECO:0000313" key="10">
    <source>
        <dbReference type="EMBL" id="QEE16765.1"/>
    </source>
</evidence>
<keyword evidence="3 8" id="KW-0812">Transmembrane</keyword>
<evidence type="ECO:0000256" key="7">
    <source>
        <dbReference type="SAM" id="MobiDB-lite"/>
    </source>
</evidence>
<feature type="transmembrane region" description="Helical" evidence="8">
    <location>
        <begin position="67"/>
        <end position="86"/>
    </location>
</feature>
<feature type="transmembrane region" description="Helical" evidence="8">
    <location>
        <begin position="513"/>
        <end position="532"/>
    </location>
</feature>
<evidence type="ECO:0000256" key="6">
    <source>
        <dbReference type="ARBA" id="ARBA00038076"/>
    </source>
</evidence>
<name>A0A5B9DCN1_9ARCH</name>
<accession>A0A5B9DCN1</accession>
<dbReference type="Pfam" id="PF02687">
    <property type="entry name" value="FtsX"/>
    <property type="match status" value="2"/>
</dbReference>
<evidence type="ECO:0000313" key="11">
    <source>
        <dbReference type="Proteomes" id="UP000321408"/>
    </source>
</evidence>
<dbReference type="GO" id="GO:0022857">
    <property type="term" value="F:transmembrane transporter activity"/>
    <property type="evidence" value="ECO:0007669"/>
    <property type="project" value="TreeGrafter"/>
</dbReference>
<sequence length="1003" mass="112019">MENKPEKNISKKNKQGLNKRENNSSIHKINQRRVFPKKKKLEFIATFPFETIPQTFKSVIHNKRRSFAMLAGIILATSLLSGIIIYNKELKENNYLTLIEDQPFEVGFNIPNNESMIALNELATQIRSNEKVLAASIFGGRRGDFKGYLETKLFTSTDLVSEDPEGVVAFPLFMEESIFSNEIGEKIAEMDFEGELDLSGDSAIIPSRMARDLDLEIGQKIPLINLTQIYYDDGDPPNPVQINGQLTNITIKGTYKLAEQTSFSITDIFSSSPFQGWNIYLSMDLLTNKTSMDALETIMHDQGNFYIGVKLDINQFSVGDPETFIEEINIFINDIARNNNNDLEGSIIIQDAVIGFEIISIFITILYVALSIPVIILSIYLLNFGIEMSLEERRRGIAIRKVQGANSRQIFGELRSETIFLLLVGTVIGYLAGIVSAWLITSATGYMIIAPDPTTFIDFVYLDWTALLVPFVFTSLLIILQIYKKGRKFINSEVTQGVVRRDQKKISFLKRTYLDFVFFIIGVIGLGIVVAQRLKVDIQLSLLAQLGIFLITPFLFWIGGSSLGSRLTKWVPLKLQASFLRLKVLNDVKRIIKSGLKRRGDVDRLALIIILTLSIAVLATIQGTTEERHAERDLEWQVGADWQVNFNTPADHHANLSQIIGFDENIALTGTFVKILTSSLSVIAIENSFELANLQEGKPVLYWQEDNFNSFTAQEALQELETTPRGIFLTSDYADYLALNTEDKIDIKVPITGSTSGEFHEIEDISILGTMNQFPGSLSFSSLTSESLMREILALSMNMSADALATGALNSSRYYVRTDNGADMSVDQISATQIEVEEMDDIENDRSFYYEKNRLDSSTQGYGISGLLSMDFVISLLASLISAFAFSAIIMEKRKHEFAILRSIGAKKKHIYKLALGENTLMMLTASIWGIFLGIGIAQLFNGVFMFVSMISETFSSIDRLVEIPIVELIIISTVTFLGMLGATVASIRSAANQDIAVGIKEV</sequence>
<keyword evidence="11" id="KW-1185">Reference proteome</keyword>
<dbReference type="GO" id="GO:0005886">
    <property type="term" value="C:plasma membrane"/>
    <property type="evidence" value="ECO:0007669"/>
    <property type="project" value="UniProtKB-SubCell"/>
</dbReference>
<feature type="transmembrane region" description="Helical" evidence="8">
    <location>
        <begin position="418"/>
        <end position="441"/>
    </location>
</feature>
<evidence type="ECO:0000256" key="1">
    <source>
        <dbReference type="ARBA" id="ARBA00004651"/>
    </source>
</evidence>
<gene>
    <name evidence="10" type="ORF">DSAG12_02595</name>
</gene>
<dbReference type="PANTHER" id="PTHR30572">
    <property type="entry name" value="MEMBRANE COMPONENT OF TRANSPORTER-RELATED"/>
    <property type="match status" value="1"/>
</dbReference>
<dbReference type="KEGG" id="psyt:DSAG12_02595"/>
<reference evidence="10 11" key="2">
    <citation type="journal article" date="2024" name="Int. J. Syst. Evol. Microbiol.">
        <title>Promethearchaeum syntrophicum gen. nov., sp. nov., an anaerobic, obligately syntrophic archaeon, the first isolate of the lineage 'Asgard' archaea, and proposal of the new archaeal phylum Promethearchaeota phyl. nov. and kingdom Promethearchaeati regn. nov.</title>
        <authorList>
            <person name="Imachi H."/>
            <person name="Nobu M.K."/>
            <person name="Kato S."/>
            <person name="Takaki Y."/>
            <person name="Miyazaki M."/>
            <person name="Miyata M."/>
            <person name="Ogawara M."/>
            <person name="Saito Y."/>
            <person name="Sakai S."/>
            <person name="Tahara Y.O."/>
            <person name="Takano Y."/>
            <person name="Tasumi E."/>
            <person name="Uematsu K."/>
            <person name="Yoshimura T."/>
            <person name="Itoh T."/>
            <person name="Ohkuma M."/>
            <person name="Takai K."/>
        </authorList>
    </citation>
    <scope>NUCLEOTIDE SEQUENCE [LARGE SCALE GENOMIC DNA]</scope>
    <source>
        <strain evidence="10 11">MK-D1</strain>
    </source>
</reference>
<protein>
    <submittedName>
        <fullName evidence="10">ABC transporter permease</fullName>
    </submittedName>
</protein>
<dbReference type="AlphaFoldDB" id="A0A5B9DCN1"/>
<feature type="transmembrane region" description="Helical" evidence="8">
    <location>
        <begin position="862"/>
        <end position="890"/>
    </location>
</feature>
<proteinExistence type="inferred from homology"/>
<reference evidence="10 11" key="1">
    <citation type="journal article" date="2020" name="Nature">
        <title>Isolation of an archaeon at the prokaryote-eukaryote interface.</title>
        <authorList>
            <person name="Imachi H."/>
            <person name="Nobu M.K."/>
            <person name="Nakahara N."/>
            <person name="Morono Y."/>
            <person name="Ogawara M."/>
            <person name="Takaki Y."/>
            <person name="Takano Y."/>
            <person name="Uematsu K."/>
            <person name="Ikuta T."/>
            <person name="Ito M."/>
            <person name="Matsui Y."/>
            <person name="Miyazaki M."/>
            <person name="Murata K."/>
            <person name="Saito Y."/>
            <person name="Sakai S."/>
            <person name="Song C."/>
            <person name="Tasumi E."/>
            <person name="Yamanaka Y."/>
            <person name="Yamaguchi T."/>
            <person name="Kamagata Y."/>
            <person name="Tamaki H."/>
            <person name="Takai K."/>
        </authorList>
    </citation>
    <scope>NUCLEOTIDE SEQUENCE [LARGE SCALE GENOMIC DNA]</scope>
    <source>
        <strain evidence="10 11">MK-D1</strain>
    </source>
</reference>
<evidence type="ECO:0000256" key="3">
    <source>
        <dbReference type="ARBA" id="ARBA00022692"/>
    </source>
</evidence>
<feature type="region of interest" description="Disordered" evidence="7">
    <location>
        <begin position="1"/>
        <end position="28"/>
    </location>
</feature>
<feature type="transmembrane region" description="Helical" evidence="8">
    <location>
        <begin position="538"/>
        <end position="559"/>
    </location>
</feature>
<dbReference type="GeneID" id="41330579"/>
<feature type="transmembrane region" description="Helical" evidence="8">
    <location>
        <begin position="461"/>
        <end position="483"/>
    </location>
</feature>
<comment type="similarity">
    <text evidence="6">Belongs to the ABC-4 integral membrane protein family.</text>
</comment>
<keyword evidence="2" id="KW-1003">Cell membrane</keyword>
<dbReference type="InterPro" id="IPR050250">
    <property type="entry name" value="Macrolide_Exporter_MacB"/>
</dbReference>
<feature type="transmembrane region" description="Helical" evidence="8">
    <location>
        <begin position="961"/>
        <end position="981"/>
    </location>
</feature>
<dbReference type="PANTHER" id="PTHR30572:SF4">
    <property type="entry name" value="ABC TRANSPORTER PERMEASE YTRF"/>
    <property type="match status" value="1"/>
</dbReference>
<evidence type="ECO:0000256" key="8">
    <source>
        <dbReference type="SAM" id="Phobius"/>
    </source>
</evidence>
<feature type="transmembrane region" description="Helical" evidence="8">
    <location>
        <begin position="911"/>
        <end position="941"/>
    </location>
</feature>
<evidence type="ECO:0000256" key="4">
    <source>
        <dbReference type="ARBA" id="ARBA00022989"/>
    </source>
</evidence>
<dbReference type="Proteomes" id="UP000321408">
    <property type="component" value="Chromosome"/>
</dbReference>
<evidence type="ECO:0000256" key="5">
    <source>
        <dbReference type="ARBA" id="ARBA00023136"/>
    </source>
</evidence>
<feature type="domain" description="ABC3 transporter permease C-terminal" evidence="9">
    <location>
        <begin position="873"/>
        <end position="994"/>
    </location>
</feature>
<dbReference type="RefSeq" id="WP_162306716.1">
    <property type="nucleotide sequence ID" value="NZ_CP042905.2"/>
</dbReference>
<feature type="transmembrane region" description="Helical" evidence="8">
    <location>
        <begin position="605"/>
        <end position="623"/>
    </location>
</feature>
<feature type="transmembrane region" description="Helical" evidence="8">
    <location>
        <begin position="358"/>
        <end position="386"/>
    </location>
</feature>
<keyword evidence="4 8" id="KW-1133">Transmembrane helix</keyword>
<feature type="domain" description="ABC3 transporter permease C-terminal" evidence="9">
    <location>
        <begin position="370"/>
        <end position="485"/>
    </location>
</feature>
<dbReference type="InterPro" id="IPR003838">
    <property type="entry name" value="ABC3_permease_C"/>
</dbReference>
<organism evidence="10 11">
    <name type="scientific">Promethearchaeum syntrophicum</name>
    <dbReference type="NCBI Taxonomy" id="2594042"/>
    <lineage>
        <taxon>Archaea</taxon>
        <taxon>Promethearchaeati</taxon>
        <taxon>Promethearchaeota</taxon>
        <taxon>Promethearchaeia</taxon>
        <taxon>Promethearchaeales</taxon>
        <taxon>Promethearchaeaceae</taxon>
        <taxon>Promethearchaeum</taxon>
    </lineage>
</organism>